<sequence>MSKEKITFMLRLISINRAKGIPVKNEKNVKPRHSFHAVQSKSSVPGFDTPKYSYLVGSTSYDPEIKGLGVLSFDVTLPLRGKNLSDKTVRQLQQQMLSWLEKAIREESLREWFESQSES</sequence>
<organism evidence="1 2">
    <name type="scientific">Nitrosospira multiformis</name>
    <dbReference type="NCBI Taxonomy" id="1231"/>
    <lineage>
        <taxon>Bacteria</taxon>
        <taxon>Pseudomonadati</taxon>
        <taxon>Pseudomonadota</taxon>
        <taxon>Betaproteobacteria</taxon>
        <taxon>Nitrosomonadales</taxon>
        <taxon>Nitrosomonadaceae</taxon>
        <taxon>Nitrosospira</taxon>
    </lineage>
</organism>
<proteinExistence type="predicted"/>
<dbReference type="Proteomes" id="UP000182649">
    <property type="component" value="Unassembled WGS sequence"/>
</dbReference>
<name>A0A1I7HZ17_9PROT</name>
<evidence type="ECO:0000313" key="1">
    <source>
        <dbReference type="EMBL" id="SFU65920.1"/>
    </source>
</evidence>
<gene>
    <name evidence="1" type="ORF">SAMN05216417_1132</name>
</gene>
<dbReference type="AlphaFoldDB" id="A0A1I7HZ17"/>
<reference evidence="2" key="1">
    <citation type="submission" date="2016-10" db="EMBL/GenBank/DDBJ databases">
        <authorList>
            <person name="Varghese N."/>
            <person name="Submissions S."/>
        </authorList>
    </citation>
    <scope>NUCLEOTIDE SEQUENCE [LARGE SCALE GENOMIC DNA]</scope>
    <source>
        <strain evidence="2">Nl14</strain>
    </source>
</reference>
<evidence type="ECO:0000313" key="2">
    <source>
        <dbReference type="Proteomes" id="UP000182649"/>
    </source>
</evidence>
<accession>A0A1I7HZ17</accession>
<protein>
    <submittedName>
        <fullName evidence="1">Uncharacterized protein</fullName>
    </submittedName>
</protein>
<dbReference type="EMBL" id="FPBZ01000013">
    <property type="protein sequence ID" value="SFU65920.1"/>
    <property type="molecule type" value="Genomic_DNA"/>
</dbReference>
<dbReference type="RefSeq" id="WP_143104356.1">
    <property type="nucleotide sequence ID" value="NZ_FPBZ01000013.1"/>
</dbReference>